<evidence type="ECO:0000313" key="3">
    <source>
        <dbReference type="Proteomes" id="UP000287996"/>
    </source>
</evidence>
<dbReference type="EMBL" id="PIQH01000004">
    <property type="protein sequence ID" value="RUO80409.1"/>
    <property type="molecule type" value="Genomic_DNA"/>
</dbReference>
<protein>
    <recommendedName>
        <fullName evidence="4">DUF4381 domain-containing protein</fullName>
    </recommendedName>
</protein>
<keyword evidence="3" id="KW-1185">Reference proteome</keyword>
<evidence type="ECO:0008006" key="4">
    <source>
        <dbReference type="Google" id="ProtNLM"/>
    </source>
</evidence>
<reference evidence="2 3" key="1">
    <citation type="journal article" date="2011" name="Front. Microbiol.">
        <title>Genomic signatures of strain selection and enhancement in Bacillus atrophaeus var. globigii, a historical biowarfare simulant.</title>
        <authorList>
            <person name="Gibbons H.S."/>
            <person name="Broomall S.M."/>
            <person name="McNew L.A."/>
            <person name="Daligault H."/>
            <person name="Chapman C."/>
            <person name="Bruce D."/>
            <person name="Karavis M."/>
            <person name="Krepps M."/>
            <person name="McGregor P.A."/>
            <person name="Hong C."/>
            <person name="Park K.H."/>
            <person name="Akmal A."/>
            <person name="Feldman A."/>
            <person name="Lin J.S."/>
            <person name="Chang W.E."/>
            <person name="Higgs B.W."/>
            <person name="Demirev P."/>
            <person name="Lindquist J."/>
            <person name="Liem A."/>
            <person name="Fochler E."/>
            <person name="Read T.D."/>
            <person name="Tapia R."/>
            <person name="Johnson S."/>
            <person name="Bishop-Lilly K.A."/>
            <person name="Detter C."/>
            <person name="Han C."/>
            <person name="Sozhamannan S."/>
            <person name="Rosenzweig C.N."/>
            <person name="Skowronski E.W."/>
        </authorList>
    </citation>
    <scope>NUCLEOTIDE SEQUENCE [LARGE SCALE GENOMIC DNA]</scope>
    <source>
        <strain evidence="2 3">CC-PW-9</strain>
    </source>
</reference>
<evidence type="ECO:0000313" key="2">
    <source>
        <dbReference type="EMBL" id="RUO80409.1"/>
    </source>
</evidence>
<accession>A0A432ZR89</accession>
<gene>
    <name evidence="2" type="ORF">CWI84_04920</name>
</gene>
<sequence>MARGVTLMDKVSLHDIVVPQAASWWPLAPAVWVVVTLVLVVLLVAGVLLWRYQQRRKAKKAALKRLPALANADHHQLTLLLKQACIAYYPRTRIAALSGPQWFQFLLEQLPQKQRQQWQPSVQQWQQQWFSQTASFENYQHFAKVWIQQALPPTKQQEAKHD</sequence>
<dbReference type="AlphaFoldDB" id="A0A432ZR89"/>
<name>A0A432ZR89_9GAMM</name>
<comment type="caution">
    <text evidence="2">The sequence shown here is derived from an EMBL/GenBank/DDBJ whole genome shotgun (WGS) entry which is preliminary data.</text>
</comment>
<keyword evidence="1" id="KW-0472">Membrane</keyword>
<keyword evidence="1" id="KW-0812">Transmembrane</keyword>
<proteinExistence type="predicted"/>
<feature type="transmembrane region" description="Helical" evidence="1">
    <location>
        <begin position="30"/>
        <end position="50"/>
    </location>
</feature>
<organism evidence="2 3">
    <name type="scientific">Idiomarina tyrosinivorans</name>
    <dbReference type="NCBI Taxonomy" id="1445662"/>
    <lineage>
        <taxon>Bacteria</taxon>
        <taxon>Pseudomonadati</taxon>
        <taxon>Pseudomonadota</taxon>
        <taxon>Gammaproteobacteria</taxon>
        <taxon>Alteromonadales</taxon>
        <taxon>Idiomarinaceae</taxon>
        <taxon>Idiomarina</taxon>
    </lineage>
</organism>
<dbReference type="Pfam" id="PF14316">
    <property type="entry name" value="DUF4381"/>
    <property type="match status" value="1"/>
</dbReference>
<dbReference type="InterPro" id="IPR025489">
    <property type="entry name" value="DUF4381"/>
</dbReference>
<keyword evidence="1" id="KW-1133">Transmembrane helix</keyword>
<evidence type="ECO:0000256" key="1">
    <source>
        <dbReference type="SAM" id="Phobius"/>
    </source>
</evidence>
<dbReference type="Proteomes" id="UP000287996">
    <property type="component" value="Unassembled WGS sequence"/>
</dbReference>